<keyword evidence="2" id="KW-0238">DNA-binding</keyword>
<dbReference type="GO" id="GO:0043565">
    <property type="term" value="F:sequence-specific DNA binding"/>
    <property type="evidence" value="ECO:0007669"/>
    <property type="project" value="InterPro"/>
</dbReference>
<feature type="compositionally biased region" description="Basic and acidic residues" evidence="4">
    <location>
        <begin position="286"/>
        <end position="295"/>
    </location>
</feature>
<dbReference type="EMBL" id="JAQMWT010000495">
    <property type="protein sequence ID" value="KAJ8600578.1"/>
    <property type="molecule type" value="Genomic_DNA"/>
</dbReference>
<sequence length="487" mass="54521">MEESSVRLWGDAQADQPTLHSSSLAAPENEWPKSVAPGFLAGDSAAQVPPVSGGALLGQGSTPRVKNKRKYKPRERKHPVPFLSNLVLMFEKTLTTYFRHGNYNSFLRQLNNFGFNKVEAPSAAYALYAKVQGEKVKTMEGLLALRPRERKTTTASTNSNDFTVNDDHHFSRSKRRRQPDKFTPFLRMAARQGHDAATSATDRSWPFPSPLDHHQTVQQPALQIPEQRQLQRTFRFGGLNRAFRLQLQQQFEAATRGANADTKFVAAPHLKHPIDVVDPRRDEIAGSAASREKGLRAPTRPSFGRRPEMSDVEALLSLSGNKASNGDKLLTRQDCDAIEEKKRRLPDVRLAPNLAAVSPPQSRSFPPSVVFPQPQSNEVPVAARWPRVAPSRRRPSRHFFLPPTKVRKVQNKEERETAAAPQRLVKRAILDELRTCVACFDKSRVCVFADCGHFVLCLSCAKAHSHTKVPCQHCTCSLVLDQHFCPL</sequence>
<dbReference type="GO" id="GO:0005634">
    <property type="term" value="C:nucleus"/>
    <property type="evidence" value="ECO:0007669"/>
    <property type="project" value="UniProtKB-SubCell"/>
</dbReference>
<gene>
    <name evidence="6" type="ORF">CTAYLR_008194</name>
</gene>
<comment type="subcellular location">
    <subcellularLocation>
        <location evidence="1">Nucleus</location>
    </subcellularLocation>
</comment>
<feature type="region of interest" description="Disordered" evidence="4">
    <location>
        <begin position="286"/>
        <end position="306"/>
    </location>
</feature>
<dbReference type="AlphaFoldDB" id="A0AAD7UBF8"/>
<dbReference type="Pfam" id="PF00447">
    <property type="entry name" value="HSF_DNA-bind"/>
    <property type="match status" value="1"/>
</dbReference>
<evidence type="ECO:0000313" key="7">
    <source>
        <dbReference type="Proteomes" id="UP001230188"/>
    </source>
</evidence>
<name>A0AAD7UBF8_9STRA</name>
<keyword evidence="3" id="KW-0539">Nucleus</keyword>
<evidence type="ECO:0000313" key="6">
    <source>
        <dbReference type="EMBL" id="KAJ8600578.1"/>
    </source>
</evidence>
<organism evidence="6 7">
    <name type="scientific">Chrysophaeum taylorii</name>
    <dbReference type="NCBI Taxonomy" id="2483200"/>
    <lineage>
        <taxon>Eukaryota</taxon>
        <taxon>Sar</taxon>
        <taxon>Stramenopiles</taxon>
        <taxon>Ochrophyta</taxon>
        <taxon>Pelagophyceae</taxon>
        <taxon>Pelagomonadales</taxon>
        <taxon>Pelagomonadaceae</taxon>
        <taxon>Chrysophaeum</taxon>
    </lineage>
</organism>
<feature type="compositionally biased region" description="Polar residues" evidence="4">
    <location>
        <begin position="153"/>
        <end position="163"/>
    </location>
</feature>
<evidence type="ECO:0000256" key="4">
    <source>
        <dbReference type="SAM" id="MobiDB-lite"/>
    </source>
</evidence>
<evidence type="ECO:0000256" key="1">
    <source>
        <dbReference type="ARBA" id="ARBA00004123"/>
    </source>
</evidence>
<keyword evidence="7" id="KW-1185">Reference proteome</keyword>
<dbReference type="Gene3D" id="1.10.10.10">
    <property type="entry name" value="Winged helix-like DNA-binding domain superfamily/Winged helix DNA-binding domain"/>
    <property type="match status" value="1"/>
</dbReference>
<dbReference type="Gene3D" id="3.30.40.10">
    <property type="entry name" value="Zinc/RING finger domain, C3HC4 (zinc finger)"/>
    <property type="match status" value="1"/>
</dbReference>
<feature type="compositionally biased region" description="Basic residues" evidence="4">
    <location>
        <begin position="65"/>
        <end position="76"/>
    </location>
</feature>
<dbReference type="InterPro" id="IPR036388">
    <property type="entry name" value="WH-like_DNA-bd_sf"/>
</dbReference>
<protein>
    <recommendedName>
        <fullName evidence="5">HSF-type DNA-binding domain-containing protein</fullName>
    </recommendedName>
</protein>
<evidence type="ECO:0000259" key="5">
    <source>
        <dbReference type="Pfam" id="PF00447"/>
    </source>
</evidence>
<feature type="domain" description="HSF-type DNA-binding" evidence="5">
    <location>
        <begin position="90"/>
        <end position="132"/>
    </location>
</feature>
<dbReference type="InterPro" id="IPR013083">
    <property type="entry name" value="Znf_RING/FYVE/PHD"/>
</dbReference>
<dbReference type="Proteomes" id="UP001230188">
    <property type="component" value="Unassembled WGS sequence"/>
</dbReference>
<dbReference type="InterPro" id="IPR000232">
    <property type="entry name" value="HSF_DNA-bd"/>
</dbReference>
<dbReference type="GO" id="GO:0003700">
    <property type="term" value="F:DNA-binding transcription factor activity"/>
    <property type="evidence" value="ECO:0007669"/>
    <property type="project" value="InterPro"/>
</dbReference>
<evidence type="ECO:0000256" key="3">
    <source>
        <dbReference type="ARBA" id="ARBA00023242"/>
    </source>
</evidence>
<dbReference type="SUPFAM" id="SSF46785">
    <property type="entry name" value="Winged helix' DNA-binding domain"/>
    <property type="match status" value="1"/>
</dbReference>
<proteinExistence type="predicted"/>
<comment type="caution">
    <text evidence="6">The sequence shown here is derived from an EMBL/GenBank/DDBJ whole genome shotgun (WGS) entry which is preliminary data.</text>
</comment>
<dbReference type="InterPro" id="IPR036390">
    <property type="entry name" value="WH_DNA-bd_sf"/>
</dbReference>
<feature type="region of interest" description="Disordered" evidence="4">
    <location>
        <begin position="51"/>
        <end position="76"/>
    </location>
</feature>
<reference evidence="6" key="1">
    <citation type="submission" date="2023-01" db="EMBL/GenBank/DDBJ databases">
        <title>Metagenome sequencing of chrysophaentin producing Chrysophaeum taylorii.</title>
        <authorList>
            <person name="Davison J."/>
            <person name="Bewley C."/>
        </authorList>
    </citation>
    <scope>NUCLEOTIDE SEQUENCE</scope>
    <source>
        <strain evidence="6">NIES-1699</strain>
    </source>
</reference>
<accession>A0AAD7UBF8</accession>
<feature type="compositionally biased region" description="Polar residues" evidence="4">
    <location>
        <begin position="15"/>
        <end position="24"/>
    </location>
</feature>
<feature type="region of interest" description="Disordered" evidence="4">
    <location>
        <begin position="149"/>
        <end position="179"/>
    </location>
</feature>
<feature type="region of interest" description="Disordered" evidence="4">
    <location>
        <begin position="1"/>
        <end position="30"/>
    </location>
</feature>
<evidence type="ECO:0000256" key="2">
    <source>
        <dbReference type="ARBA" id="ARBA00023125"/>
    </source>
</evidence>